<dbReference type="InterPro" id="IPR037066">
    <property type="entry name" value="Plug_dom_sf"/>
</dbReference>
<keyword evidence="8 10" id="KW-0472">Membrane</keyword>
<evidence type="ECO:0000313" key="14">
    <source>
        <dbReference type="EMBL" id="SPU55230.1"/>
    </source>
</evidence>
<dbReference type="GO" id="GO:0006826">
    <property type="term" value="P:iron ion transport"/>
    <property type="evidence" value="ECO:0007669"/>
    <property type="project" value="UniProtKB-KW"/>
</dbReference>
<dbReference type="Gene3D" id="3.55.50.30">
    <property type="match status" value="1"/>
</dbReference>
<keyword evidence="4" id="KW-0410">Iron transport</keyword>
<evidence type="ECO:0000256" key="6">
    <source>
        <dbReference type="ARBA" id="ARBA00023004"/>
    </source>
</evidence>
<keyword evidence="12" id="KW-0732">Signal</keyword>
<dbReference type="InterPro" id="IPR039426">
    <property type="entry name" value="TonB-dep_rcpt-like"/>
</dbReference>
<dbReference type="Pfam" id="PF07660">
    <property type="entry name" value="STN"/>
    <property type="match status" value="1"/>
</dbReference>
<dbReference type="GO" id="GO:0009279">
    <property type="term" value="C:cell outer membrane"/>
    <property type="evidence" value="ECO:0007669"/>
    <property type="project" value="UniProtKB-SubCell"/>
</dbReference>
<dbReference type="PANTHER" id="PTHR47234:SF1">
    <property type="entry name" value="TONB-DEPENDENT RECEPTOR"/>
    <property type="match status" value="1"/>
</dbReference>
<name>A0A2X1BFQ3_BREVE</name>
<evidence type="ECO:0000256" key="1">
    <source>
        <dbReference type="ARBA" id="ARBA00004571"/>
    </source>
</evidence>
<keyword evidence="5 10" id="KW-0812">Transmembrane</keyword>
<evidence type="ECO:0000256" key="5">
    <source>
        <dbReference type="ARBA" id="ARBA00022692"/>
    </source>
</evidence>
<dbReference type="AlphaFoldDB" id="A0A2X1BFQ3"/>
<evidence type="ECO:0000256" key="9">
    <source>
        <dbReference type="ARBA" id="ARBA00023237"/>
    </source>
</evidence>
<dbReference type="PROSITE" id="PS51257">
    <property type="entry name" value="PROKAR_LIPOPROTEIN"/>
    <property type="match status" value="1"/>
</dbReference>
<evidence type="ECO:0000256" key="3">
    <source>
        <dbReference type="ARBA" id="ARBA00022452"/>
    </source>
</evidence>
<dbReference type="InterPro" id="IPR036942">
    <property type="entry name" value="Beta-barrel_TonB_sf"/>
</dbReference>
<evidence type="ECO:0000256" key="11">
    <source>
        <dbReference type="RuleBase" id="RU003357"/>
    </source>
</evidence>
<evidence type="ECO:0000313" key="15">
    <source>
        <dbReference type="Proteomes" id="UP000251186"/>
    </source>
</evidence>
<keyword evidence="7 11" id="KW-0798">TonB box</keyword>
<proteinExistence type="inferred from homology"/>
<evidence type="ECO:0000256" key="2">
    <source>
        <dbReference type="ARBA" id="ARBA00022448"/>
    </source>
</evidence>
<comment type="similarity">
    <text evidence="10 11">Belongs to the TonB-dependent receptor family.</text>
</comment>
<protein>
    <submittedName>
        <fullName evidence="14">Outer membrane cobalamin translocator</fullName>
    </submittedName>
</protein>
<dbReference type="InterPro" id="IPR011662">
    <property type="entry name" value="Secretin/TonB_short_N"/>
</dbReference>
<accession>A0A2X1BFQ3</accession>
<sequence length="976" mass="103621">MRRLSLLSCSAIVACAVSISATACAQDARQFTIPAGSLRDGLNLFATQSDQQIMFAADLVAGRTTPGLVGRFAPRDALDRLLAGSGIVWSQGRPGVIFLRRGEVLADAEAVTALDDVVVTGTLLRGSGNLASPVVTLNRDDLDRRAAATVAEALISLPQNYAGTSTPISQAALSDAGGSNNVFATGINLRGLGAASTLVLVNGRRLAGTGSRAEFADISALPSAAVERVDVLLDGASALYGADAVAGVVNVIMRRAFDGQESRFRASAAKGGAEEIQLSHLAGRSWSSGAAYLSYEYQTGNAFSTSDRPYTRDGDLRPFGGTDHRGFYSAPGNIVAVNPATSTFGVQYAIRPNASGSAQGPADFAAGQTNLQSGLLGVDLLPEFQRHSAYGRVSQSFGGRLEVTGDVRYSYRTTDLNTAPSAGIFTVTRANPWFVSPIGAASHQVAYSFVRDIGPARSHTQSESLGATLGARFDLSADWSVEGYFAEATERADFGNSNRVNTRYLAEALGTIPDDPNTAYRAAVDGYFNFFGGGTINSSAVLDFIGSGYGEVHNQSRTRSANVLVQGSMMRLPGGDLSIALGAQVRDETFDTRGATFLSAAAPLSFSSPTAERSIAAIFAETRIPIVGPDNARPGIRRLDLSIAGRLEDYDDFGTTTNPKIGLVWSPAEAWVVRSSWGTSFRAGALSQLFDAPGVSPTFLNRAGGVQTLILMVYGGNAGLRPETSETFTAGFDYRPKGGPSFSINYFDTRFEDRIAQPVNANFSGALIDPTLSPFVTFVDPVKRPADRALIESYAAVPGFSTSFPVTAYGAIVDTRWVNTGAVRVNGLDVTGRHEWSAGDGRFVLDANASWILDYENRTTPTAPAEKVAGLIGYPSELRARTGLTWFQGDLEVGGYWNHVANYKDRLGAQIDAWNTIDARFAWSPNRQSGLQIQLAVQNLLDQDPPFYNASTGLGFDPGQASPLGRVVSLQLTRRW</sequence>
<dbReference type="SUPFAM" id="SSF56935">
    <property type="entry name" value="Porins"/>
    <property type="match status" value="1"/>
</dbReference>
<evidence type="ECO:0000256" key="8">
    <source>
        <dbReference type="ARBA" id="ARBA00023136"/>
    </source>
</evidence>
<dbReference type="Gene3D" id="2.40.170.20">
    <property type="entry name" value="TonB-dependent receptor, beta-barrel domain"/>
    <property type="match status" value="1"/>
</dbReference>
<dbReference type="PROSITE" id="PS52016">
    <property type="entry name" value="TONB_DEPENDENT_REC_3"/>
    <property type="match status" value="1"/>
</dbReference>
<evidence type="ECO:0000256" key="10">
    <source>
        <dbReference type="PROSITE-ProRule" id="PRU01360"/>
    </source>
</evidence>
<dbReference type="InterPro" id="IPR012910">
    <property type="entry name" value="Plug_dom"/>
</dbReference>
<keyword evidence="2 10" id="KW-0813">Transport</keyword>
<reference evidence="14 15" key="1">
    <citation type="submission" date="2018-06" db="EMBL/GenBank/DDBJ databases">
        <authorList>
            <consortium name="Pathogen Informatics"/>
            <person name="Doyle S."/>
        </authorList>
    </citation>
    <scope>NUCLEOTIDE SEQUENCE [LARGE SCALE GENOMIC DNA]</scope>
    <source>
        <strain evidence="14 15">NCTC11166</strain>
    </source>
</reference>
<dbReference type="SMART" id="SM00965">
    <property type="entry name" value="STN"/>
    <property type="match status" value="1"/>
</dbReference>
<dbReference type="Pfam" id="PF07715">
    <property type="entry name" value="Plug"/>
    <property type="match status" value="1"/>
</dbReference>
<comment type="subcellular location">
    <subcellularLocation>
        <location evidence="1 10">Cell outer membrane</location>
        <topology evidence="1 10">Multi-pass membrane protein</topology>
    </subcellularLocation>
</comment>
<keyword evidence="6" id="KW-0408">Iron</keyword>
<dbReference type="RefSeq" id="WP_112863210.1">
    <property type="nucleotide sequence ID" value="NZ_UAQP01000014.1"/>
</dbReference>
<evidence type="ECO:0000256" key="12">
    <source>
        <dbReference type="SAM" id="SignalP"/>
    </source>
</evidence>
<keyword evidence="4" id="KW-0406">Ion transport</keyword>
<feature type="chain" id="PRO_5016082841" evidence="12">
    <location>
        <begin position="26"/>
        <end position="976"/>
    </location>
</feature>
<organism evidence="14 15">
    <name type="scientific">Brevundimonas vesicularis</name>
    <name type="common">Pseudomonas vesicularis</name>
    <dbReference type="NCBI Taxonomy" id="41276"/>
    <lineage>
        <taxon>Bacteria</taxon>
        <taxon>Pseudomonadati</taxon>
        <taxon>Pseudomonadota</taxon>
        <taxon>Alphaproteobacteria</taxon>
        <taxon>Caulobacterales</taxon>
        <taxon>Caulobacteraceae</taxon>
        <taxon>Brevundimonas</taxon>
    </lineage>
</organism>
<dbReference type="Gene3D" id="2.170.130.10">
    <property type="entry name" value="TonB-dependent receptor, plug domain"/>
    <property type="match status" value="1"/>
</dbReference>
<dbReference type="EMBL" id="UAQP01000014">
    <property type="protein sequence ID" value="SPU55230.1"/>
    <property type="molecule type" value="Genomic_DNA"/>
</dbReference>
<evidence type="ECO:0000256" key="4">
    <source>
        <dbReference type="ARBA" id="ARBA00022496"/>
    </source>
</evidence>
<dbReference type="InterPro" id="IPR000531">
    <property type="entry name" value="Beta-barrel_TonB"/>
</dbReference>
<keyword evidence="3 10" id="KW-1134">Transmembrane beta strand</keyword>
<dbReference type="Pfam" id="PF00593">
    <property type="entry name" value="TonB_dep_Rec_b-barrel"/>
    <property type="match status" value="1"/>
</dbReference>
<keyword evidence="9 10" id="KW-0998">Cell outer membrane</keyword>
<dbReference type="PANTHER" id="PTHR47234">
    <property type="match status" value="1"/>
</dbReference>
<feature type="signal peptide" evidence="12">
    <location>
        <begin position="1"/>
        <end position="25"/>
    </location>
</feature>
<dbReference type="Proteomes" id="UP000251186">
    <property type="component" value="Unassembled WGS sequence"/>
</dbReference>
<feature type="domain" description="Secretin/TonB short N-terminal" evidence="13">
    <location>
        <begin position="51"/>
        <end position="102"/>
    </location>
</feature>
<evidence type="ECO:0000256" key="7">
    <source>
        <dbReference type="ARBA" id="ARBA00023077"/>
    </source>
</evidence>
<evidence type="ECO:0000259" key="13">
    <source>
        <dbReference type="SMART" id="SM00965"/>
    </source>
</evidence>
<gene>
    <name evidence="14" type="primary">btuB_4</name>
    <name evidence="14" type="ORF">NCTC11166_02625</name>
</gene>